<name>A0A5N5HI78_9ROSA</name>
<proteinExistence type="predicted"/>
<dbReference type="EMBL" id="SMOL01000157">
    <property type="protein sequence ID" value="KAB2627525.1"/>
    <property type="molecule type" value="Genomic_DNA"/>
</dbReference>
<reference evidence="2" key="2">
    <citation type="submission" date="2019-10" db="EMBL/GenBank/DDBJ databases">
        <title>A de novo genome assembly of a pear dwarfing rootstock.</title>
        <authorList>
            <person name="Wang F."/>
            <person name="Wang J."/>
            <person name="Li S."/>
            <person name="Zhang Y."/>
            <person name="Fang M."/>
            <person name="Ma L."/>
            <person name="Zhao Y."/>
            <person name="Jiang S."/>
        </authorList>
    </citation>
    <scope>NUCLEOTIDE SEQUENCE [LARGE SCALE GENOMIC DNA]</scope>
</reference>
<reference evidence="1 2" key="3">
    <citation type="submission" date="2019-11" db="EMBL/GenBank/DDBJ databases">
        <title>A de novo genome assembly of a pear dwarfing rootstock.</title>
        <authorList>
            <person name="Wang F."/>
            <person name="Wang J."/>
            <person name="Li S."/>
            <person name="Zhang Y."/>
            <person name="Fang M."/>
            <person name="Ma L."/>
            <person name="Zhao Y."/>
            <person name="Jiang S."/>
        </authorList>
    </citation>
    <scope>NUCLEOTIDE SEQUENCE [LARGE SCALE GENOMIC DNA]</scope>
    <source>
        <strain evidence="1">S2</strain>
        <tissue evidence="1">Leaf</tissue>
    </source>
</reference>
<accession>A0A5N5HI78</accession>
<sequence>MTAHHNIMLSHASAARLYKITHQTVIGIDQKELIELDVILLKLEIVVSVERARCSVACVCE</sequence>
<protein>
    <submittedName>
        <fullName evidence="1">Uncharacterized protein</fullName>
    </submittedName>
</protein>
<evidence type="ECO:0000313" key="2">
    <source>
        <dbReference type="Proteomes" id="UP000327157"/>
    </source>
</evidence>
<keyword evidence="2" id="KW-1185">Reference proteome</keyword>
<gene>
    <name evidence="1" type="ORF">D8674_021143</name>
</gene>
<reference evidence="1 2" key="1">
    <citation type="submission" date="2019-09" db="EMBL/GenBank/DDBJ databases">
        <authorList>
            <person name="Ou C."/>
        </authorList>
    </citation>
    <scope>NUCLEOTIDE SEQUENCE [LARGE SCALE GENOMIC DNA]</scope>
    <source>
        <strain evidence="1">S2</strain>
        <tissue evidence="1">Leaf</tissue>
    </source>
</reference>
<dbReference type="Proteomes" id="UP000327157">
    <property type="component" value="Chromosome 2"/>
</dbReference>
<organism evidence="1 2">
    <name type="scientific">Pyrus ussuriensis x Pyrus communis</name>
    <dbReference type="NCBI Taxonomy" id="2448454"/>
    <lineage>
        <taxon>Eukaryota</taxon>
        <taxon>Viridiplantae</taxon>
        <taxon>Streptophyta</taxon>
        <taxon>Embryophyta</taxon>
        <taxon>Tracheophyta</taxon>
        <taxon>Spermatophyta</taxon>
        <taxon>Magnoliopsida</taxon>
        <taxon>eudicotyledons</taxon>
        <taxon>Gunneridae</taxon>
        <taxon>Pentapetalae</taxon>
        <taxon>rosids</taxon>
        <taxon>fabids</taxon>
        <taxon>Rosales</taxon>
        <taxon>Rosaceae</taxon>
        <taxon>Amygdaloideae</taxon>
        <taxon>Maleae</taxon>
        <taxon>Pyrus</taxon>
    </lineage>
</organism>
<comment type="caution">
    <text evidence="1">The sequence shown here is derived from an EMBL/GenBank/DDBJ whole genome shotgun (WGS) entry which is preliminary data.</text>
</comment>
<evidence type="ECO:0000313" key="1">
    <source>
        <dbReference type="EMBL" id="KAB2627525.1"/>
    </source>
</evidence>
<dbReference type="AlphaFoldDB" id="A0A5N5HI78"/>